<evidence type="ECO:0000313" key="3">
    <source>
        <dbReference type="Proteomes" id="UP001178508"/>
    </source>
</evidence>
<feature type="region of interest" description="Disordered" evidence="1">
    <location>
        <begin position="1"/>
        <end position="73"/>
    </location>
</feature>
<dbReference type="AlphaFoldDB" id="A0AAV1ENP6"/>
<evidence type="ECO:0000256" key="1">
    <source>
        <dbReference type="SAM" id="MobiDB-lite"/>
    </source>
</evidence>
<feature type="compositionally biased region" description="Acidic residues" evidence="1">
    <location>
        <begin position="18"/>
        <end position="31"/>
    </location>
</feature>
<feature type="compositionally biased region" description="Basic and acidic residues" evidence="1">
    <location>
        <begin position="44"/>
        <end position="56"/>
    </location>
</feature>
<protein>
    <submittedName>
        <fullName evidence="2">Uncharacterized protein</fullName>
    </submittedName>
</protein>
<keyword evidence="3" id="KW-1185">Reference proteome</keyword>
<gene>
    <name evidence="2" type="ORF">XNOV1_A008628</name>
</gene>
<proteinExistence type="predicted"/>
<name>A0AAV1ENP6_XYRNO</name>
<dbReference type="EMBL" id="OY660865">
    <property type="protein sequence ID" value="CAJ1050300.1"/>
    <property type="molecule type" value="Genomic_DNA"/>
</dbReference>
<dbReference type="Proteomes" id="UP001178508">
    <property type="component" value="Chromosome 2"/>
</dbReference>
<evidence type="ECO:0000313" key="2">
    <source>
        <dbReference type="EMBL" id="CAJ1050300.1"/>
    </source>
</evidence>
<sequence length="73" mass="8409">MTGEKCKEMKRDDRRTEEEEEEEEEKEEEEERSAGCKSHHGRPDKHSESPSEEKFDPSSAFILDLGGGGGRRR</sequence>
<reference evidence="2" key="1">
    <citation type="submission" date="2023-08" db="EMBL/GenBank/DDBJ databases">
        <authorList>
            <person name="Alioto T."/>
            <person name="Alioto T."/>
            <person name="Gomez Garrido J."/>
        </authorList>
    </citation>
    <scope>NUCLEOTIDE SEQUENCE</scope>
</reference>
<organism evidence="2 3">
    <name type="scientific">Xyrichtys novacula</name>
    <name type="common">Pearly razorfish</name>
    <name type="synonym">Hemipteronotus novacula</name>
    <dbReference type="NCBI Taxonomy" id="13765"/>
    <lineage>
        <taxon>Eukaryota</taxon>
        <taxon>Metazoa</taxon>
        <taxon>Chordata</taxon>
        <taxon>Craniata</taxon>
        <taxon>Vertebrata</taxon>
        <taxon>Euteleostomi</taxon>
        <taxon>Actinopterygii</taxon>
        <taxon>Neopterygii</taxon>
        <taxon>Teleostei</taxon>
        <taxon>Neoteleostei</taxon>
        <taxon>Acanthomorphata</taxon>
        <taxon>Eupercaria</taxon>
        <taxon>Labriformes</taxon>
        <taxon>Labridae</taxon>
        <taxon>Xyrichtys</taxon>
    </lineage>
</organism>
<accession>A0AAV1ENP6</accession>
<feature type="compositionally biased region" description="Basic and acidic residues" evidence="1">
    <location>
        <begin position="1"/>
        <end position="17"/>
    </location>
</feature>